<evidence type="ECO:0000313" key="1">
    <source>
        <dbReference type="EMBL" id="CAB4149867.1"/>
    </source>
</evidence>
<gene>
    <name evidence="1" type="ORF">UFOVP549_10</name>
</gene>
<protein>
    <submittedName>
        <fullName evidence="1">Uncharacterized protein</fullName>
    </submittedName>
</protein>
<dbReference type="EMBL" id="LR796534">
    <property type="protein sequence ID" value="CAB4149867.1"/>
    <property type="molecule type" value="Genomic_DNA"/>
</dbReference>
<proteinExistence type="predicted"/>
<organism evidence="1">
    <name type="scientific">uncultured Caudovirales phage</name>
    <dbReference type="NCBI Taxonomy" id="2100421"/>
    <lineage>
        <taxon>Viruses</taxon>
        <taxon>Duplodnaviria</taxon>
        <taxon>Heunggongvirae</taxon>
        <taxon>Uroviricota</taxon>
        <taxon>Caudoviricetes</taxon>
        <taxon>Peduoviridae</taxon>
        <taxon>Maltschvirus</taxon>
        <taxon>Maltschvirus maltsch</taxon>
    </lineage>
</organism>
<sequence length="145" mass="16451">MKHPDENQTEGFKALWSIIHNEPTQADYDLVAQELAGHDDRIEAVIHLANILHAMASVVESDCDQMSYEHGKEGDRYGDNPMAKDHYMSQVHYAYEGNRMANYCARVEEAHERDDELKDAYEGVDEAHGGEMTAEQAEKAIEEIL</sequence>
<name>A0A6J5MVH7_9CAUD</name>
<accession>A0A6J5MVH7</accession>
<reference evidence="1" key="1">
    <citation type="submission" date="2020-04" db="EMBL/GenBank/DDBJ databases">
        <authorList>
            <person name="Chiriac C."/>
            <person name="Salcher M."/>
            <person name="Ghai R."/>
            <person name="Kavagutti S V."/>
        </authorList>
    </citation>
    <scope>NUCLEOTIDE SEQUENCE</scope>
</reference>